<dbReference type="RefSeq" id="WP_377498808.1">
    <property type="nucleotide sequence ID" value="NZ_JBHMDO010000038.1"/>
</dbReference>
<organism evidence="2 3">
    <name type="scientific">Paenibacillus aurantiacus</name>
    <dbReference type="NCBI Taxonomy" id="1936118"/>
    <lineage>
        <taxon>Bacteria</taxon>
        <taxon>Bacillati</taxon>
        <taxon>Bacillota</taxon>
        <taxon>Bacilli</taxon>
        <taxon>Bacillales</taxon>
        <taxon>Paenibacillaceae</taxon>
        <taxon>Paenibacillus</taxon>
    </lineage>
</organism>
<evidence type="ECO:0000313" key="3">
    <source>
        <dbReference type="Proteomes" id="UP001589747"/>
    </source>
</evidence>
<evidence type="ECO:0000256" key="1">
    <source>
        <dbReference type="SAM" id="MobiDB-lite"/>
    </source>
</evidence>
<dbReference type="EMBL" id="JBHMDO010000038">
    <property type="protein sequence ID" value="MFB9328980.1"/>
    <property type="molecule type" value="Genomic_DNA"/>
</dbReference>
<protein>
    <submittedName>
        <fullName evidence="2">Uncharacterized protein</fullName>
    </submittedName>
</protein>
<gene>
    <name evidence="2" type="ORF">ACFFSY_23850</name>
</gene>
<comment type="caution">
    <text evidence="2">The sequence shown here is derived from an EMBL/GenBank/DDBJ whole genome shotgun (WGS) entry which is preliminary data.</text>
</comment>
<keyword evidence="3" id="KW-1185">Reference proteome</keyword>
<reference evidence="2 3" key="1">
    <citation type="submission" date="2024-09" db="EMBL/GenBank/DDBJ databases">
        <authorList>
            <person name="Sun Q."/>
            <person name="Mori K."/>
        </authorList>
    </citation>
    <scope>NUCLEOTIDE SEQUENCE [LARGE SCALE GENOMIC DNA]</scope>
    <source>
        <strain evidence="2 3">TISTR 2452</strain>
    </source>
</reference>
<evidence type="ECO:0000313" key="2">
    <source>
        <dbReference type="EMBL" id="MFB9328980.1"/>
    </source>
</evidence>
<dbReference type="Proteomes" id="UP001589747">
    <property type="component" value="Unassembled WGS sequence"/>
</dbReference>
<feature type="region of interest" description="Disordered" evidence="1">
    <location>
        <begin position="1"/>
        <end position="23"/>
    </location>
</feature>
<feature type="compositionally biased region" description="Basic and acidic residues" evidence="1">
    <location>
        <begin position="1"/>
        <end position="12"/>
    </location>
</feature>
<sequence length="169" mass="18257">MIGRGDAGRESEAGAIGTHPEGHLLIKPDSNANVRPLGAPSCYGLETDLSWTGNYEAWWEPAAGGPSAKVVTFPVDFEIIQPSEEPVKLQMITLGDTNLFAYVPRYTDCHALETYLLGIEGGQAFPIAFDLKSGPPSSRIGQHPQHPLRVENDELILYGGVDYANISAH</sequence>
<accession>A0ABV5KVQ1</accession>
<name>A0ABV5KVQ1_9BACL</name>
<proteinExistence type="predicted"/>